<feature type="transmembrane region" description="Helical" evidence="1">
    <location>
        <begin position="125"/>
        <end position="141"/>
    </location>
</feature>
<feature type="transmembrane region" description="Helical" evidence="1">
    <location>
        <begin position="171"/>
        <end position="190"/>
    </location>
</feature>
<evidence type="ECO:0000256" key="1">
    <source>
        <dbReference type="SAM" id="Phobius"/>
    </source>
</evidence>
<gene>
    <name evidence="2" type="ORF">H9968_05875</name>
</gene>
<evidence type="ECO:0000313" key="3">
    <source>
        <dbReference type="Proteomes" id="UP000824049"/>
    </source>
</evidence>
<keyword evidence="1" id="KW-0472">Membrane</keyword>
<comment type="caution">
    <text evidence="2">The sequence shown here is derived from an EMBL/GenBank/DDBJ whole genome shotgun (WGS) entry which is preliminary data.</text>
</comment>
<sequence length="229" mass="23950">MFSDFITFITELPAQIMHTGTFLPDSFENGAAHLDTISSYINGIDTSYKIIATTVSLIIALLGCFFGYKLSKLFMSLTGLLVGAVAGGFIGTNFLDGSGGMVAVCALVGAILLAILAYRIYQAGIFLLCFGLAFMAAASILPFTGDIQFFLSVVVGFIVGSLALKFIRPVIIITSAVVCGSSAAGLLITLCDLMNIGSFSSYPLLLTVGIVALGILVQFLTTSGGRHGR</sequence>
<keyword evidence="1" id="KW-0812">Transmembrane</keyword>
<evidence type="ECO:0000313" key="2">
    <source>
        <dbReference type="EMBL" id="HIZ39437.1"/>
    </source>
</evidence>
<protein>
    <submittedName>
        <fullName evidence="2">TMEM198/TM7SF3 family protein</fullName>
    </submittedName>
</protein>
<keyword evidence="1" id="KW-1133">Transmembrane helix</keyword>
<reference evidence="2" key="2">
    <citation type="submission" date="2021-04" db="EMBL/GenBank/DDBJ databases">
        <authorList>
            <person name="Gilroy R."/>
        </authorList>
    </citation>
    <scope>NUCLEOTIDE SEQUENCE</scope>
    <source>
        <strain evidence="2">CHK179-28034</strain>
    </source>
</reference>
<dbReference type="Proteomes" id="UP000824049">
    <property type="component" value="Unassembled WGS sequence"/>
</dbReference>
<feature type="transmembrane region" description="Helical" evidence="1">
    <location>
        <begin position="73"/>
        <end position="95"/>
    </location>
</feature>
<proteinExistence type="predicted"/>
<reference evidence="2" key="1">
    <citation type="journal article" date="2021" name="PeerJ">
        <title>Extensive microbial diversity within the chicken gut microbiome revealed by metagenomics and culture.</title>
        <authorList>
            <person name="Gilroy R."/>
            <person name="Ravi A."/>
            <person name="Getino M."/>
            <person name="Pursley I."/>
            <person name="Horton D.L."/>
            <person name="Alikhan N.F."/>
            <person name="Baker D."/>
            <person name="Gharbi K."/>
            <person name="Hall N."/>
            <person name="Watson M."/>
            <person name="Adriaenssens E.M."/>
            <person name="Foster-Nyarko E."/>
            <person name="Jarju S."/>
            <person name="Secka A."/>
            <person name="Antonio M."/>
            <person name="Oren A."/>
            <person name="Chaudhuri R.R."/>
            <person name="La Ragione R."/>
            <person name="Hildebrand F."/>
            <person name="Pallen M.J."/>
        </authorList>
    </citation>
    <scope>NUCLEOTIDE SEQUENCE</scope>
    <source>
        <strain evidence="2">CHK179-28034</strain>
    </source>
</reference>
<organism evidence="2 3">
    <name type="scientific">Candidatus Anaerobutyricum stercoris</name>
    <dbReference type="NCBI Taxonomy" id="2838457"/>
    <lineage>
        <taxon>Bacteria</taxon>
        <taxon>Bacillati</taxon>
        <taxon>Bacillota</taxon>
        <taxon>Clostridia</taxon>
        <taxon>Lachnospirales</taxon>
        <taxon>Lachnospiraceae</taxon>
        <taxon>Anaerobutyricum</taxon>
    </lineage>
</organism>
<feature type="transmembrane region" description="Helical" evidence="1">
    <location>
        <begin position="202"/>
        <end position="221"/>
    </location>
</feature>
<dbReference type="AlphaFoldDB" id="A0A9D2ELI9"/>
<accession>A0A9D2ELI9</accession>
<dbReference type="EMBL" id="DXBR01000052">
    <property type="protein sequence ID" value="HIZ39437.1"/>
    <property type="molecule type" value="Genomic_DNA"/>
</dbReference>
<name>A0A9D2ELI9_9FIRM</name>
<feature type="transmembrane region" description="Helical" evidence="1">
    <location>
        <begin position="48"/>
        <end position="66"/>
    </location>
</feature>
<feature type="transmembrane region" description="Helical" evidence="1">
    <location>
        <begin position="101"/>
        <end position="118"/>
    </location>
</feature>
<feature type="transmembrane region" description="Helical" evidence="1">
    <location>
        <begin position="147"/>
        <end position="164"/>
    </location>
</feature>